<evidence type="ECO:0000313" key="4">
    <source>
        <dbReference type="Proteomes" id="UP001174934"/>
    </source>
</evidence>
<evidence type="ECO:0000313" key="3">
    <source>
        <dbReference type="EMBL" id="KAK0630375.1"/>
    </source>
</evidence>
<reference evidence="3" key="1">
    <citation type="submission" date="2023-06" db="EMBL/GenBank/DDBJ databases">
        <title>Genome-scale phylogeny and comparative genomics of the fungal order Sordariales.</title>
        <authorList>
            <consortium name="Lawrence Berkeley National Laboratory"/>
            <person name="Hensen N."/>
            <person name="Bonometti L."/>
            <person name="Westerberg I."/>
            <person name="Brannstrom I.O."/>
            <person name="Guillou S."/>
            <person name="Cros-Aarteil S."/>
            <person name="Calhoun S."/>
            <person name="Haridas S."/>
            <person name="Kuo A."/>
            <person name="Mondo S."/>
            <person name="Pangilinan J."/>
            <person name="Riley R."/>
            <person name="LaButti K."/>
            <person name="Andreopoulos B."/>
            <person name="Lipzen A."/>
            <person name="Chen C."/>
            <person name="Yanf M."/>
            <person name="Daum C."/>
            <person name="Ng V."/>
            <person name="Clum A."/>
            <person name="Steindorff A."/>
            <person name="Ohm R."/>
            <person name="Martin F."/>
            <person name="Silar P."/>
            <person name="Natvig D."/>
            <person name="Lalanne C."/>
            <person name="Gautier V."/>
            <person name="Ament-velasquez S.L."/>
            <person name="Kruys A."/>
            <person name="Hutchinson M.I."/>
            <person name="Powell A.J."/>
            <person name="Barry K."/>
            <person name="Miller A.N."/>
            <person name="Grigoriev I.V."/>
            <person name="Debuchy R."/>
            <person name="Gladieux P."/>
            <person name="Thoren M.H."/>
            <person name="Johannesson H."/>
        </authorList>
    </citation>
    <scope>NUCLEOTIDE SEQUENCE</scope>
    <source>
        <strain evidence="3">SMH3391-2</strain>
    </source>
</reference>
<feature type="region of interest" description="Disordered" evidence="1">
    <location>
        <begin position="1"/>
        <end position="127"/>
    </location>
</feature>
<dbReference type="Proteomes" id="UP001174934">
    <property type="component" value="Unassembled WGS sequence"/>
</dbReference>
<dbReference type="EMBL" id="JAULSR010000002">
    <property type="protein sequence ID" value="KAK0630375.1"/>
    <property type="molecule type" value="Genomic_DNA"/>
</dbReference>
<feature type="transmembrane region" description="Helical" evidence="2">
    <location>
        <begin position="157"/>
        <end position="179"/>
    </location>
</feature>
<name>A0AA39XBU7_9PEZI</name>
<protein>
    <submittedName>
        <fullName evidence="3">Uncharacterized protein</fullName>
    </submittedName>
</protein>
<sequence>MPALGEEASPHSHQEPHTQESLRRHNQAHSPSSPATPHQQPPRPRLLPSSSEDMAGTPSRQSSSSSPSRRVNPPPVTMDGNDLVVTGLDGEGQGPRDQTVGRGAAAQSDGAEHGDTSHVSGTKKASKEGSVVVGRSWPDAMVECATLWAPHSGCVSFLVHCVGVSIVGLVVGVVIVLIVKIFKTGYIINLDCGAAWRAQL</sequence>
<proteinExistence type="predicted"/>
<feature type="compositionally biased region" description="Polar residues" evidence="1">
    <location>
        <begin position="28"/>
        <end position="38"/>
    </location>
</feature>
<keyword evidence="2" id="KW-0472">Membrane</keyword>
<keyword evidence="2" id="KW-0812">Transmembrane</keyword>
<dbReference type="AlphaFoldDB" id="A0AA39XBU7"/>
<organism evidence="3 4">
    <name type="scientific">Bombardia bombarda</name>
    <dbReference type="NCBI Taxonomy" id="252184"/>
    <lineage>
        <taxon>Eukaryota</taxon>
        <taxon>Fungi</taxon>
        <taxon>Dikarya</taxon>
        <taxon>Ascomycota</taxon>
        <taxon>Pezizomycotina</taxon>
        <taxon>Sordariomycetes</taxon>
        <taxon>Sordariomycetidae</taxon>
        <taxon>Sordariales</taxon>
        <taxon>Lasiosphaeriaceae</taxon>
        <taxon>Bombardia</taxon>
    </lineage>
</organism>
<comment type="caution">
    <text evidence="3">The sequence shown here is derived from an EMBL/GenBank/DDBJ whole genome shotgun (WGS) entry which is preliminary data.</text>
</comment>
<gene>
    <name evidence="3" type="ORF">B0T17DRAFT_636395</name>
</gene>
<keyword evidence="2" id="KW-1133">Transmembrane helix</keyword>
<evidence type="ECO:0000256" key="1">
    <source>
        <dbReference type="SAM" id="MobiDB-lite"/>
    </source>
</evidence>
<accession>A0AA39XBU7</accession>
<keyword evidence="4" id="KW-1185">Reference proteome</keyword>
<feature type="compositionally biased region" description="Low complexity" evidence="1">
    <location>
        <begin position="58"/>
        <end position="71"/>
    </location>
</feature>
<feature type="compositionally biased region" description="Basic and acidic residues" evidence="1">
    <location>
        <begin position="8"/>
        <end position="23"/>
    </location>
</feature>
<evidence type="ECO:0000256" key="2">
    <source>
        <dbReference type="SAM" id="Phobius"/>
    </source>
</evidence>